<evidence type="ECO:0000313" key="2">
    <source>
        <dbReference type="EMBL" id="AUN97617.1"/>
    </source>
</evidence>
<feature type="compositionally biased region" description="Basic and acidic residues" evidence="1">
    <location>
        <begin position="50"/>
        <end position="75"/>
    </location>
</feature>
<evidence type="ECO:0000256" key="1">
    <source>
        <dbReference type="SAM" id="MobiDB-lite"/>
    </source>
</evidence>
<dbReference type="AlphaFoldDB" id="A0A2K9NQ34"/>
<dbReference type="Proteomes" id="UP000235584">
    <property type="component" value="Chromosome"/>
</dbReference>
<accession>A0A2K9NQ34</accession>
<reference evidence="2 3" key="1">
    <citation type="submission" date="2018-01" db="EMBL/GenBank/DDBJ databases">
        <title>Complete genome sequence of Bacteriovorax stolpii DSM12778.</title>
        <authorList>
            <person name="Tang B."/>
            <person name="Chang J."/>
        </authorList>
    </citation>
    <scope>NUCLEOTIDE SEQUENCE [LARGE SCALE GENOMIC DNA]</scope>
    <source>
        <strain evidence="2 3">DSM 12778</strain>
    </source>
</reference>
<dbReference type="KEGG" id="bsto:C0V70_05710"/>
<dbReference type="RefSeq" id="WP_102242912.1">
    <property type="nucleotide sequence ID" value="NZ_CP025704.1"/>
</dbReference>
<name>A0A2K9NQ34_BACTC</name>
<gene>
    <name evidence="2" type="ORF">C0V70_05710</name>
</gene>
<dbReference type="EMBL" id="CP025704">
    <property type="protein sequence ID" value="AUN97617.1"/>
    <property type="molecule type" value="Genomic_DNA"/>
</dbReference>
<proteinExistence type="predicted"/>
<sequence>MDKFKKAIPYLLVLLFLGWASYKFFIERKPEAEPKMTLDWDQLDATSGSKAEESPVTLKKEAPPEDKPEKVREYTSLSKSEEDKFQAFDEMEKKWLLEVKTVIGDQFYAQYLEMRERNEKEKMEAYKEYHDYLRRKHGDNFKYNISEDQSIREKKINQDYLKKLLELIGETKFQAYIKARDKINEENRRAGKEFIQVEF</sequence>
<keyword evidence="3" id="KW-1185">Reference proteome</keyword>
<feature type="region of interest" description="Disordered" evidence="1">
    <location>
        <begin position="42"/>
        <end position="75"/>
    </location>
</feature>
<evidence type="ECO:0000313" key="3">
    <source>
        <dbReference type="Proteomes" id="UP000235584"/>
    </source>
</evidence>
<organism evidence="2 3">
    <name type="scientific">Bacteriovorax stolpii</name>
    <name type="common">Bdellovibrio stolpii</name>
    <dbReference type="NCBI Taxonomy" id="960"/>
    <lineage>
        <taxon>Bacteria</taxon>
        <taxon>Pseudomonadati</taxon>
        <taxon>Bdellovibrionota</taxon>
        <taxon>Bacteriovoracia</taxon>
        <taxon>Bacteriovoracales</taxon>
        <taxon>Bacteriovoracaceae</taxon>
        <taxon>Bacteriovorax</taxon>
    </lineage>
</organism>
<protein>
    <submittedName>
        <fullName evidence="2">Uncharacterized protein</fullName>
    </submittedName>
</protein>